<keyword evidence="5 6" id="KW-0472">Membrane</keyword>
<name>U4KNA6_9MOLU</name>
<dbReference type="STRING" id="61635.BN85307000"/>
<accession>U4KNA6</accession>
<evidence type="ECO:0000256" key="4">
    <source>
        <dbReference type="ARBA" id="ARBA00022989"/>
    </source>
</evidence>
<dbReference type="GO" id="GO:0022857">
    <property type="term" value="F:transmembrane transporter activity"/>
    <property type="evidence" value="ECO:0007669"/>
    <property type="project" value="InterPro"/>
</dbReference>
<feature type="transmembrane region" description="Helical" evidence="6">
    <location>
        <begin position="99"/>
        <end position="119"/>
    </location>
</feature>
<evidence type="ECO:0000256" key="2">
    <source>
        <dbReference type="ARBA" id="ARBA00022475"/>
    </source>
</evidence>
<proteinExistence type="predicted"/>
<protein>
    <submittedName>
        <fullName evidence="7">Nucleoside ABC transporter membrane protein</fullName>
    </submittedName>
</protein>
<dbReference type="RefSeq" id="WP_030004580.1">
    <property type="nucleotide sequence ID" value="NC_022549.1"/>
</dbReference>
<dbReference type="EMBL" id="FO681348">
    <property type="protein sequence ID" value="CCV65721.1"/>
    <property type="molecule type" value="Genomic_DNA"/>
</dbReference>
<dbReference type="PANTHER" id="PTHR47089:SF1">
    <property type="entry name" value="GUANOSINE ABC TRANSPORTER PERMEASE PROTEIN NUPP"/>
    <property type="match status" value="1"/>
</dbReference>
<dbReference type="CDD" id="cd06580">
    <property type="entry name" value="TM_PBP1_transp_TpRbsC_like"/>
    <property type="match status" value="1"/>
</dbReference>
<keyword evidence="4 6" id="KW-1133">Transmembrane helix</keyword>
<evidence type="ECO:0000256" key="5">
    <source>
        <dbReference type="ARBA" id="ARBA00023136"/>
    </source>
</evidence>
<keyword evidence="2" id="KW-1003">Cell membrane</keyword>
<gene>
    <name evidence="7" type="ORF">BN85307000</name>
</gene>
<feature type="transmembrane region" description="Helical" evidence="6">
    <location>
        <begin position="151"/>
        <end position="172"/>
    </location>
</feature>
<keyword evidence="3 6" id="KW-0812">Transmembrane</keyword>
<dbReference type="OrthoDB" id="45037at2"/>
<evidence type="ECO:0000256" key="3">
    <source>
        <dbReference type="ARBA" id="ARBA00022692"/>
    </source>
</evidence>
<keyword evidence="8" id="KW-1185">Reference proteome</keyword>
<dbReference type="Pfam" id="PF02653">
    <property type="entry name" value="BPD_transp_2"/>
    <property type="match status" value="1"/>
</dbReference>
<evidence type="ECO:0000256" key="1">
    <source>
        <dbReference type="ARBA" id="ARBA00004651"/>
    </source>
</evidence>
<dbReference type="InterPro" id="IPR001851">
    <property type="entry name" value="ABC_transp_permease"/>
</dbReference>
<dbReference type="Proteomes" id="UP000032737">
    <property type="component" value="Chromosome"/>
</dbReference>
<comment type="subcellular location">
    <subcellularLocation>
        <location evidence="1">Cell membrane</location>
        <topology evidence="1">Multi-pass membrane protein</topology>
    </subcellularLocation>
</comment>
<feature type="transmembrane region" description="Helical" evidence="6">
    <location>
        <begin position="74"/>
        <end position="92"/>
    </location>
</feature>
<reference evidence="7 8" key="1">
    <citation type="journal article" date="2013" name="J. Mol. Microbiol. Biotechnol.">
        <title>Analysis of the Complete Genomes of Acholeplasma brassicae , A. palmae and A. laidlawii and Their Comparison to the Obligate Parasites from ' Candidatus Phytoplasma'.</title>
        <authorList>
            <person name="Kube M."/>
            <person name="Siewert C."/>
            <person name="Migdoll A.M."/>
            <person name="Duduk B."/>
            <person name="Holz S."/>
            <person name="Rabus R."/>
            <person name="Seemuller E."/>
            <person name="Mitrovic J."/>
            <person name="Muller I."/>
            <person name="Buttner C."/>
            <person name="Reinhardt R."/>
        </authorList>
    </citation>
    <scope>NUCLEOTIDE SEQUENCE [LARGE SCALE GENOMIC DNA]</scope>
    <source>
        <strain evidence="8">0502</strain>
    </source>
</reference>
<evidence type="ECO:0000313" key="7">
    <source>
        <dbReference type="EMBL" id="CCV65721.1"/>
    </source>
</evidence>
<dbReference type="KEGG" id="abra:BN85307000"/>
<feature type="transmembrane region" description="Helical" evidence="6">
    <location>
        <begin position="20"/>
        <end position="44"/>
    </location>
</feature>
<dbReference type="AlphaFoldDB" id="U4KNA6"/>
<feature type="transmembrane region" description="Helical" evidence="6">
    <location>
        <begin position="263"/>
        <end position="284"/>
    </location>
</feature>
<feature type="transmembrane region" description="Helical" evidence="6">
    <location>
        <begin position="347"/>
        <end position="369"/>
    </location>
</feature>
<dbReference type="PANTHER" id="PTHR47089">
    <property type="entry name" value="ABC TRANSPORTER, PERMEASE PROTEIN"/>
    <property type="match status" value="1"/>
</dbReference>
<feature type="transmembrane region" description="Helical" evidence="6">
    <location>
        <begin position="217"/>
        <end position="234"/>
    </location>
</feature>
<organism evidence="7 8">
    <name type="scientific">Acholeplasma brassicae</name>
    <dbReference type="NCBI Taxonomy" id="61635"/>
    <lineage>
        <taxon>Bacteria</taxon>
        <taxon>Bacillati</taxon>
        <taxon>Mycoplasmatota</taxon>
        <taxon>Mollicutes</taxon>
        <taxon>Acholeplasmatales</taxon>
        <taxon>Acholeplasmataceae</taxon>
        <taxon>Acholeplasma</taxon>
    </lineage>
</organism>
<evidence type="ECO:0000313" key="8">
    <source>
        <dbReference type="Proteomes" id="UP000032737"/>
    </source>
</evidence>
<dbReference type="HOGENOM" id="CLU_040769_0_1_14"/>
<feature type="transmembrane region" description="Helical" evidence="6">
    <location>
        <begin position="125"/>
        <end position="144"/>
    </location>
</feature>
<evidence type="ECO:0000256" key="6">
    <source>
        <dbReference type="SAM" id="Phobius"/>
    </source>
</evidence>
<sequence>MEKKFDLKLAWNRFKSKEWFPTFTGSLLAILLGIMIGIILILILNPSNASLGIGRLLKGSFNHPRGGMIGFGQLLYNSTPIILTGLAVAFAFKTGLFNIGASGQYTLGLFAASLVGILGDSLGPVQWIVALLVGGLAGAIWGAIPGAFKAFFNVHEVITSIMFNYVGIYFVVGMYKSDFLNTRVINGTTNRTLVVDQAARTPYGPFNDWFRNSGLDIGILIAMLVAVVLYLVLYKTVFGRELRTVGLNKDAAKYSGVNEKKNIILSMAIAGFVAGLGGALFILAPSARNLGNAFPLEEVIASAGFDGIPVALLANNNPIAVIFTTFFVEYIKLGGSSMQSVGFVSEIVDIIVAIILYFSAFTLFMTQYFGKVVKKKDKLVIKKESDV</sequence>
<dbReference type="GO" id="GO:0005886">
    <property type="term" value="C:plasma membrane"/>
    <property type="evidence" value="ECO:0007669"/>
    <property type="project" value="UniProtKB-SubCell"/>
</dbReference>